<dbReference type="InterPro" id="IPR000792">
    <property type="entry name" value="Tscrpt_reg_LuxR_C"/>
</dbReference>
<sequence length="228" mass="26219">MDVHPELDRKITEKVAEIAAVADYLPGVVVVHNIQKGLGVEYMCPRGLALLGTTLEEIRAMGPQYLERFFNQEEVDDYVPKLIGGLLERNDDNEIVSFFQQVKLKNVKDWVWHLSTLKILMRDDNGAPLLTITIALKVEPDTHITPKVNRMLDESRFLRENVQAFAQLGKREQEILRMVVLGKSSTEIAEELFISEKTVNTHRRNLKVKLRVHSHYELSQFARAFDLI</sequence>
<dbReference type="Gene3D" id="1.10.10.10">
    <property type="entry name" value="Winged helix-like DNA-binding domain superfamily/Winged helix DNA-binding domain"/>
    <property type="match status" value="1"/>
</dbReference>
<name>A0ABP8FL72_9BACT</name>
<dbReference type="SUPFAM" id="SSF46894">
    <property type="entry name" value="C-terminal effector domain of the bipartite response regulators"/>
    <property type="match status" value="1"/>
</dbReference>
<dbReference type="PROSITE" id="PS50043">
    <property type="entry name" value="HTH_LUXR_2"/>
    <property type="match status" value="1"/>
</dbReference>
<evidence type="ECO:0000259" key="4">
    <source>
        <dbReference type="PROSITE" id="PS50043"/>
    </source>
</evidence>
<feature type="domain" description="HTH luxR-type" evidence="4">
    <location>
        <begin position="161"/>
        <end position="226"/>
    </location>
</feature>
<dbReference type="SMART" id="SM00421">
    <property type="entry name" value="HTH_LUXR"/>
    <property type="match status" value="1"/>
</dbReference>
<evidence type="ECO:0000313" key="6">
    <source>
        <dbReference type="Proteomes" id="UP001501844"/>
    </source>
</evidence>
<gene>
    <name evidence="5" type="ORF">GCM10023183_21640</name>
</gene>
<evidence type="ECO:0000256" key="3">
    <source>
        <dbReference type="ARBA" id="ARBA00023163"/>
    </source>
</evidence>
<dbReference type="PRINTS" id="PR00038">
    <property type="entry name" value="HTHLUXR"/>
</dbReference>
<dbReference type="InterPro" id="IPR016032">
    <property type="entry name" value="Sig_transdc_resp-reg_C-effctor"/>
</dbReference>
<organism evidence="5 6">
    <name type="scientific">Nibribacter koreensis</name>
    <dbReference type="NCBI Taxonomy" id="1084519"/>
    <lineage>
        <taxon>Bacteria</taxon>
        <taxon>Pseudomonadati</taxon>
        <taxon>Bacteroidota</taxon>
        <taxon>Cytophagia</taxon>
        <taxon>Cytophagales</taxon>
        <taxon>Hymenobacteraceae</taxon>
        <taxon>Nibribacter</taxon>
    </lineage>
</organism>
<dbReference type="Proteomes" id="UP001501844">
    <property type="component" value="Unassembled WGS sequence"/>
</dbReference>
<dbReference type="Pfam" id="PF00196">
    <property type="entry name" value="GerE"/>
    <property type="match status" value="1"/>
</dbReference>
<accession>A0ABP8FL72</accession>
<keyword evidence="6" id="KW-1185">Reference proteome</keyword>
<dbReference type="PANTHER" id="PTHR44688">
    <property type="entry name" value="DNA-BINDING TRANSCRIPTIONAL ACTIVATOR DEVR_DOSR"/>
    <property type="match status" value="1"/>
</dbReference>
<keyword evidence="2" id="KW-0238">DNA-binding</keyword>
<dbReference type="InterPro" id="IPR036388">
    <property type="entry name" value="WH-like_DNA-bd_sf"/>
</dbReference>
<dbReference type="PANTHER" id="PTHR44688:SF16">
    <property type="entry name" value="DNA-BINDING TRANSCRIPTIONAL ACTIVATOR DEVR_DOSR"/>
    <property type="match status" value="1"/>
</dbReference>
<dbReference type="PROSITE" id="PS00622">
    <property type="entry name" value="HTH_LUXR_1"/>
    <property type="match status" value="1"/>
</dbReference>
<dbReference type="CDD" id="cd06170">
    <property type="entry name" value="LuxR_C_like"/>
    <property type="match status" value="1"/>
</dbReference>
<evidence type="ECO:0000313" key="5">
    <source>
        <dbReference type="EMBL" id="GAA4306450.1"/>
    </source>
</evidence>
<keyword evidence="3" id="KW-0804">Transcription</keyword>
<keyword evidence="1" id="KW-0805">Transcription regulation</keyword>
<evidence type="ECO:0000256" key="1">
    <source>
        <dbReference type="ARBA" id="ARBA00023015"/>
    </source>
</evidence>
<reference evidence="6" key="1">
    <citation type="journal article" date="2019" name="Int. J. Syst. Evol. Microbiol.">
        <title>The Global Catalogue of Microorganisms (GCM) 10K type strain sequencing project: providing services to taxonomists for standard genome sequencing and annotation.</title>
        <authorList>
            <consortium name="The Broad Institute Genomics Platform"/>
            <consortium name="The Broad Institute Genome Sequencing Center for Infectious Disease"/>
            <person name="Wu L."/>
            <person name="Ma J."/>
        </authorList>
    </citation>
    <scope>NUCLEOTIDE SEQUENCE [LARGE SCALE GENOMIC DNA]</scope>
    <source>
        <strain evidence="6">JCM 17917</strain>
    </source>
</reference>
<comment type="caution">
    <text evidence="5">The sequence shown here is derived from an EMBL/GenBank/DDBJ whole genome shotgun (WGS) entry which is preliminary data.</text>
</comment>
<protein>
    <recommendedName>
        <fullName evidence="4">HTH luxR-type domain-containing protein</fullName>
    </recommendedName>
</protein>
<evidence type="ECO:0000256" key="2">
    <source>
        <dbReference type="ARBA" id="ARBA00023125"/>
    </source>
</evidence>
<dbReference type="EMBL" id="BAABGX010000002">
    <property type="protein sequence ID" value="GAA4306450.1"/>
    <property type="molecule type" value="Genomic_DNA"/>
</dbReference>
<dbReference type="RefSeq" id="WP_345165742.1">
    <property type="nucleotide sequence ID" value="NZ_BAABGX010000002.1"/>
</dbReference>
<proteinExistence type="predicted"/>